<evidence type="ECO:0000256" key="6">
    <source>
        <dbReference type="PIRSR" id="PIRSR002419-1"/>
    </source>
</evidence>
<dbReference type="AlphaFoldDB" id="A0A3B3ZXW7"/>
<dbReference type="PIRSF" id="PIRSF002419">
    <property type="entry name" value="Tetraspanin"/>
    <property type="match status" value="1"/>
</dbReference>
<evidence type="ECO:0000256" key="3">
    <source>
        <dbReference type="ARBA" id="ARBA00022692"/>
    </source>
</evidence>
<dbReference type="STRING" id="409849.ENSPMGP00000009583"/>
<reference evidence="8" key="2">
    <citation type="submission" date="2025-09" db="UniProtKB">
        <authorList>
            <consortium name="Ensembl"/>
        </authorList>
    </citation>
    <scope>IDENTIFICATION</scope>
</reference>
<feature type="disulfide bond" evidence="6">
    <location>
        <begin position="127"/>
        <end position="152"/>
    </location>
</feature>
<organism evidence="8 9">
    <name type="scientific">Periophthalmus magnuspinnatus</name>
    <dbReference type="NCBI Taxonomy" id="409849"/>
    <lineage>
        <taxon>Eukaryota</taxon>
        <taxon>Metazoa</taxon>
        <taxon>Chordata</taxon>
        <taxon>Craniata</taxon>
        <taxon>Vertebrata</taxon>
        <taxon>Euteleostomi</taxon>
        <taxon>Actinopterygii</taxon>
        <taxon>Neopterygii</taxon>
        <taxon>Teleostei</taxon>
        <taxon>Neoteleostei</taxon>
        <taxon>Acanthomorphata</taxon>
        <taxon>Gobiaria</taxon>
        <taxon>Gobiiformes</taxon>
        <taxon>Gobioidei</taxon>
        <taxon>Gobiidae</taxon>
        <taxon>Oxudercinae</taxon>
        <taxon>Periophthalmus</taxon>
    </lineage>
</organism>
<dbReference type="PANTHER" id="PTHR19282:SF203">
    <property type="entry name" value="TETRASPANIN-13"/>
    <property type="match status" value="1"/>
</dbReference>
<evidence type="ECO:0000256" key="1">
    <source>
        <dbReference type="ARBA" id="ARBA00004141"/>
    </source>
</evidence>
<sequence>MMCGYYCTKHSLTALNVLYVLVSVLLLGVASWGSLFALVSSVQVVGGIMGVGCFLFVVAFMGLCGALRHNQILLFFYMLILFVVFVMQFSVSCASLTLSKQQQDHLLEVGWNRSEVTQRDVERTLNCCGFTHINNSTCTASCLKEALSCQPCSDIITRYTGNILRFVGGIALFFSFTEILGVWLAYRFRNLKDPRKPPGAFL</sequence>
<evidence type="ECO:0000313" key="8">
    <source>
        <dbReference type="Ensembl" id="ENSPMGP00000009583.1"/>
    </source>
</evidence>
<dbReference type="RefSeq" id="XP_055084011.1">
    <property type="nucleotide sequence ID" value="XM_055228036.1"/>
</dbReference>
<dbReference type="Ensembl" id="ENSPMGT00000010222.1">
    <property type="protein sequence ID" value="ENSPMGP00000009583.1"/>
    <property type="gene ID" value="ENSPMGG00000007953.1"/>
</dbReference>
<feature type="transmembrane region" description="Helical" evidence="7">
    <location>
        <begin position="163"/>
        <end position="186"/>
    </location>
</feature>
<dbReference type="PANTHER" id="PTHR19282">
    <property type="entry name" value="TETRASPANIN"/>
    <property type="match status" value="1"/>
</dbReference>
<name>A0A3B3ZXW7_9GOBI</name>
<protein>
    <submittedName>
        <fullName evidence="8">Uncharacterized protein</fullName>
    </submittedName>
</protein>
<dbReference type="Pfam" id="PF00335">
    <property type="entry name" value="Tetraspanin"/>
    <property type="match status" value="1"/>
</dbReference>
<evidence type="ECO:0000256" key="7">
    <source>
        <dbReference type="SAM" id="Phobius"/>
    </source>
</evidence>
<evidence type="ECO:0000256" key="2">
    <source>
        <dbReference type="ARBA" id="ARBA00006840"/>
    </source>
</evidence>
<keyword evidence="3 7" id="KW-0812">Transmembrane</keyword>
<proteinExistence type="inferred from homology"/>
<dbReference type="InterPro" id="IPR000301">
    <property type="entry name" value="Tetraspanin_animals"/>
</dbReference>
<accession>A0A3B3ZXW7</accession>
<feature type="transmembrane region" description="Helical" evidence="7">
    <location>
        <begin position="12"/>
        <end position="38"/>
    </location>
</feature>
<evidence type="ECO:0000256" key="5">
    <source>
        <dbReference type="ARBA" id="ARBA00023136"/>
    </source>
</evidence>
<feature type="transmembrane region" description="Helical" evidence="7">
    <location>
        <begin position="44"/>
        <end position="67"/>
    </location>
</feature>
<reference evidence="8" key="1">
    <citation type="submission" date="2025-08" db="UniProtKB">
        <authorList>
            <consortium name="Ensembl"/>
        </authorList>
    </citation>
    <scope>IDENTIFICATION</scope>
</reference>
<keyword evidence="4 7" id="KW-1133">Transmembrane helix</keyword>
<comment type="similarity">
    <text evidence="2">Belongs to the tetraspanin (TM4SF) family.</text>
</comment>
<comment type="subcellular location">
    <subcellularLocation>
        <location evidence="1">Membrane</location>
        <topology evidence="1">Multi-pass membrane protein</topology>
    </subcellularLocation>
</comment>
<dbReference type="InterPro" id="IPR018499">
    <property type="entry name" value="Tetraspanin/Peripherin"/>
</dbReference>
<evidence type="ECO:0000256" key="4">
    <source>
        <dbReference type="ARBA" id="ARBA00022989"/>
    </source>
</evidence>
<dbReference type="GeneID" id="117383591"/>
<dbReference type="PRINTS" id="PR00259">
    <property type="entry name" value="TMFOUR"/>
</dbReference>
<dbReference type="GO" id="GO:0016020">
    <property type="term" value="C:membrane"/>
    <property type="evidence" value="ECO:0007669"/>
    <property type="project" value="UniProtKB-SubCell"/>
</dbReference>
<evidence type="ECO:0000313" key="9">
    <source>
        <dbReference type="Proteomes" id="UP000261520"/>
    </source>
</evidence>
<keyword evidence="9" id="KW-1185">Reference proteome</keyword>
<dbReference type="CTD" id="798836"/>
<feature type="disulfide bond" evidence="6">
    <location>
        <begin position="128"/>
        <end position="142"/>
    </location>
</feature>
<dbReference type="Proteomes" id="UP000261520">
    <property type="component" value="Unplaced"/>
</dbReference>
<keyword evidence="5 7" id="KW-0472">Membrane</keyword>
<keyword evidence="6" id="KW-1015">Disulfide bond</keyword>
<feature type="transmembrane region" description="Helical" evidence="7">
    <location>
        <begin position="74"/>
        <end position="98"/>
    </location>
</feature>